<keyword evidence="2" id="KW-1185">Reference proteome</keyword>
<dbReference type="PIRSF" id="PIRSF024492">
    <property type="entry name" value="UCP024492"/>
    <property type="match status" value="1"/>
</dbReference>
<dbReference type="AlphaFoldDB" id="A0A934Q3P7"/>
<accession>A0A934Q3P7</accession>
<comment type="caution">
    <text evidence="1">The sequence shown here is derived from an EMBL/GenBank/DDBJ whole genome shotgun (WGS) entry which is preliminary data.</text>
</comment>
<dbReference type="InterPro" id="IPR014519">
    <property type="entry name" value="UCP024492"/>
</dbReference>
<reference evidence="1" key="1">
    <citation type="submission" date="2020-12" db="EMBL/GenBank/DDBJ databases">
        <title>Ramlibacter sp. nov., isolated from a freshwater alga, Cryptomonas.</title>
        <authorList>
            <person name="Kim H.M."/>
            <person name="Jeon C.O."/>
        </authorList>
    </citation>
    <scope>NUCLEOTIDE SEQUENCE</scope>
    <source>
        <strain evidence="1">CrO1</strain>
    </source>
</reference>
<gene>
    <name evidence="1" type="ORF">I8E28_15355</name>
</gene>
<proteinExistence type="predicted"/>
<sequence length="183" mass="20100">MTVVEGAVWTVGHSTHSFPGFLAILQAHGIETVADVRRFPGSRRHPQFGGEALAASLEANGIAYHWFTELGGRRRPDFEDEEGSGWRHPSFRAYAQHLQSDEFARGLAALLHVGQATRTAVMCSELLWWRCHRRLIADALVVSGWEVTHILGVNEESAHRVAAPAVMEGEGLTYVAAKAGCRC</sequence>
<dbReference type="PANTHER" id="PTHR39337:SF1">
    <property type="entry name" value="BLR5642 PROTEIN"/>
    <property type="match status" value="1"/>
</dbReference>
<evidence type="ECO:0000313" key="1">
    <source>
        <dbReference type="EMBL" id="MBK0393977.1"/>
    </source>
</evidence>
<organism evidence="1 2">
    <name type="scientific">Ramlibacter algicola</name>
    <dbReference type="NCBI Taxonomy" id="2795217"/>
    <lineage>
        <taxon>Bacteria</taxon>
        <taxon>Pseudomonadati</taxon>
        <taxon>Pseudomonadota</taxon>
        <taxon>Betaproteobacteria</taxon>
        <taxon>Burkholderiales</taxon>
        <taxon>Comamonadaceae</taxon>
        <taxon>Ramlibacter</taxon>
    </lineage>
</organism>
<name>A0A934Q3P7_9BURK</name>
<dbReference type="InterPro" id="IPR007438">
    <property type="entry name" value="DUF488"/>
</dbReference>
<dbReference type="Proteomes" id="UP000617041">
    <property type="component" value="Unassembled WGS sequence"/>
</dbReference>
<dbReference type="RefSeq" id="WP_200788936.1">
    <property type="nucleotide sequence ID" value="NZ_JAEDAO010000001.1"/>
</dbReference>
<dbReference type="Pfam" id="PF04343">
    <property type="entry name" value="DUF488"/>
    <property type="match status" value="1"/>
</dbReference>
<protein>
    <submittedName>
        <fullName evidence="1">DUF488 domain-containing protein</fullName>
    </submittedName>
</protein>
<evidence type="ECO:0000313" key="2">
    <source>
        <dbReference type="Proteomes" id="UP000617041"/>
    </source>
</evidence>
<dbReference type="PANTHER" id="PTHR39337">
    <property type="entry name" value="BLR5642 PROTEIN"/>
    <property type="match status" value="1"/>
</dbReference>
<dbReference type="EMBL" id="JAEDAO010000001">
    <property type="protein sequence ID" value="MBK0393977.1"/>
    <property type="molecule type" value="Genomic_DNA"/>
</dbReference>